<dbReference type="OrthoDB" id="9794512at2"/>
<keyword evidence="2" id="KW-1003">Cell membrane</keyword>
<dbReference type="Proteomes" id="UP000199602">
    <property type="component" value="Unassembled WGS sequence"/>
</dbReference>
<protein>
    <submittedName>
        <fullName evidence="7">ABC-2 type transport system permease protein</fullName>
    </submittedName>
</protein>
<keyword evidence="4 6" id="KW-1133">Transmembrane helix</keyword>
<comment type="subcellular location">
    <subcellularLocation>
        <location evidence="1">Cell membrane</location>
        <topology evidence="1">Multi-pass membrane protein</topology>
    </subcellularLocation>
</comment>
<feature type="transmembrane region" description="Helical" evidence="6">
    <location>
        <begin position="229"/>
        <end position="247"/>
    </location>
</feature>
<feature type="transmembrane region" description="Helical" evidence="6">
    <location>
        <begin position="21"/>
        <end position="42"/>
    </location>
</feature>
<reference evidence="7 8" key="1">
    <citation type="submission" date="2016-10" db="EMBL/GenBank/DDBJ databases">
        <authorList>
            <person name="de Groot N.N."/>
        </authorList>
    </citation>
    <scope>NUCLEOTIDE SEQUENCE [LARGE SCALE GENOMIC DNA]</scope>
    <source>
        <strain evidence="7 8">DSM 15269</strain>
    </source>
</reference>
<proteinExistence type="predicted"/>
<dbReference type="InterPro" id="IPR051449">
    <property type="entry name" value="ABC-2_transporter_component"/>
</dbReference>
<evidence type="ECO:0000256" key="3">
    <source>
        <dbReference type="ARBA" id="ARBA00022692"/>
    </source>
</evidence>
<dbReference type="AlphaFoldDB" id="A0A1H0B5C8"/>
<dbReference type="GO" id="GO:0140359">
    <property type="term" value="F:ABC-type transporter activity"/>
    <property type="evidence" value="ECO:0007669"/>
    <property type="project" value="InterPro"/>
</dbReference>
<dbReference type="PANTHER" id="PTHR30294">
    <property type="entry name" value="MEMBRANE COMPONENT OF ABC TRANSPORTER YHHJ-RELATED"/>
    <property type="match status" value="1"/>
</dbReference>
<evidence type="ECO:0000313" key="8">
    <source>
        <dbReference type="Proteomes" id="UP000199602"/>
    </source>
</evidence>
<gene>
    <name evidence="7" type="ORF">SAMN04488516_10244</name>
</gene>
<evidence type="ECO:0000313" key="7">
    <source>
        <dbReference type="EMBL" id="SDN40857.1"/>
    </source>
</evidence>
<evidence type="ECO:0000256" key="6">
    <source>
        <dbReference type="SAM" id="Phobius"/>
    </source>
</evidence>
<evidence type="ECO:0000256" key="5">
    <source>
        <dbReference type="ARBA" id="ARBA00023136"/>
    </source>
</evidence>
<dbReference type="STRING" id="206665.SAMN04488516_10244"/>
<feature type="transmembrane region" description="Helical" evidence="6">
    <location>
        <begin position="148"/>
        <end position="169"/>
    </location>
</feature>
<dbReference type="RefSeq" id="WP_092062999.1">
    <property type="nucleotide sequence ID" value="NZ_FNIN01000002.1"/>
</dbReference>
<evidence type="ECO:0000256" key="4">
    <source>
        <dbReference type="ARBA" id="ARBA00022989"/>
    </source>
</evidence>
<dbReference type="Pfam" id="PF12679">
    <property type="entry name" value="ABC2_membrane_2"/>
    <property type="match status" value="1"/>
</dbReference>
<dbReference type="PROSITE" id="PS51257">
    <property type="entry name" value="PROKAR_LIPOPROTEIN"/>
    <property type="match status" value="1"/>
</dbReference>
<accession>A0A1H0B5C8</accession>
<name>A0A1H0B5C8_9BACT</name>
<keyword evidence="5 6" id="KW-0472">Membrane</keyword>
<feature type="transmembrane region" description="Helical" evidence="6">
    <location>
        <begin position="108"/>
        <end position="128"/>
    </location>
</feature>
<keyword evidence="8" id="KW-1185">Reference proteome</keyword>
<dbReference type="GO" id="GO:0005886">
    <property type="term" value="C:plasma membrane"/>
    <property type="evidence" value="ECO:0007669"/>
    <property type="project" value="UniProtKB-SubCell"/>
</dbReference>
<organism evidence="7 8">
    <name type="scientific">Desulfonauticus submarinus</name>
    <dbReference type="NCBI Taxonomy" id="206665"/>
    <lineage>
        <taxon>Bacteria</taxon>
        <taxon>Pseudomonadati</taxon>
        <taxon>Thermodesulfobacteriota</taxon>
        <taxon>Desulfovibrionia</taxon>
        <taxon>Desulfovibrionales</taxon>
        <taxon>Desulfonauticaceae</taxon>
        <taxon>Desulfonauticus</taxon>
    </lineage>
</organism>
<sequence>MKTWTLAKKDLKILFSSPLAYIVLACFLFISGYFFLSLVAQYQLFSLQAMQMQGIENFTPQEWIIRPYLQNSGVILLFFIPLITMRAFSEEKKLGTFELLLSYPVKEYQIVLGKLMAVGIFIFVALVLNGVGPALLFVYSQPEFLSTLAGYSGLFLLAIGFVSLGLFLSSLTENQIISACLSFGALLILWLLAWIKDIVPKSYQALVNSCSLLTHFESFAKGVISGVDLIYFLSFIIAFIGLTLISLENQRWRV</sequence>
<dbReference type="EMBL" id="FNIN01000002">
    <property type="protein sequence ID" value="SDN40857.1"/>
    <property type="molecule type" value="Genomic_DNA"/>
</dbReference>
<dbReference type="PANTHER" id="PTHR30294:SF29">
    <property type="entry name" value="MULTIDRUG ABC TRANSPORTER PERMEASE YBHS-RELATED"/>
    <property type="match status" value="1"/>
</dbReference>
<evidence type="ECO:0000256" key="2">
    <source>
        <dbReference type="ARBA" id="ARBA00022475"/>
    </source>
</evidence>
<evidence type="ECO:0000256" key="1">
    <source>
        <dbReference type="ARBA" id="ARBA00004651"/>
    </source>
</evidence>
<feature type="transmembrane region" description="Helical" evidence="6">
    <location>
        <begin position="68"/>
        <end position="88"/>
    </location>
</feature>
<feature type="transmembrane region" description="Helical" evidence="6">
    <location>
        <begin position="176"/>
        <end position="195"/>
    </location>
</feature>
<keyword evidence="3 6" id="KW-0812">Transmembrane</keyword>